<evidence type="ECO:0000313" key="2">
    <source>
        <dbReference type="Proteomes" id="UP000324222"/>
    </source>
</evidence>
<organism evidence="1 2">
    <name type="scientific">Portunus trituberculatus</name>
    <name type="common">Swimming crab</name>
    <name type="synonym">Neptunus trituberculatus</name>
    <dbReference type="NCBI Taxonomy" id="210409"/>
    <lineage>
        <taxon>Eukaryota</taxon>
        <taxon>Metazoa</taxon>
        <taxon>Ecdysozoa</taxon>
        <taxon>Arthropoda</taxon>
        <taxon>Crustacea</taxon>
        <taxon>Multicrustacea</taxon>
        <taxon>Malacostraca</taxon>
        <taxon>Eumalacostraca</taxon>
        <taxon>Eucarida</taxon>
        <taxon>Decapoda</taxon>
        <taxon>Pleocyemata</taxon>
        <taxon>Brachyura</taxon>
        <taxon>Eubrachyura</taxon>
        <taxon>Portunoidea</taxon>
        <taxon>Portunidae</taxon>
        <taxon>Portuninae</taxon>
        <taxon>Portunus</taxon>
    </lineage>
</organism>
<dbReference type="AlphaFoldDB" id="A0A5B7GFL2"/>
<comment type="caution">
    <text evidence="1">The sequence shown here is derived from an EMBL/GenBank/DDBJ whole genome shotgun (WGS) entry which is preliminary data.</text>
</comment>
<name>A0A5B7GFL2_PORTR</name>
<evidence type="ECO:0000313" key="1">
    <source>
        <dbReference type="EMBL" id="MPC56087.1"/>
    </source>
</evidence>
<gene>
    <name evidence="1" type="ORF">E2C01_050039</name>
</gene>
<protein>
    <submittedName>
        <fullName evidence="1">Uncharacterized protein</fullName>
    </submittedName>
</protein>
<proteinExistence type="predicted"/>
<sequence length="133" mass="14392">MEKCTSLGFSCEAQRNPFTNLTIDHPDTTIGIGSIGELYREAGCVPDDLASLAPEATPPPAPWRVRAASTLSGSFLFLQRLCESARYLGWQCGDNGSEGGYSKSHTMPTRRFCPNLNGPLCVPRWSSLPTQVG</sequence>
<dbReference type="Proteomes" id="UP000324222">
    <property type="component" value="Unassembled WGS sequence"/>
</dbReference>
<reference evidence="1" key="1">
    <citation type="submission" date="2019-05" db="EMBL/GenBank/DDBJ databases">
        <title>Another draft genome of Portunus trituberculatus and its Hox gene families provides insights of decapod evolution.</title>
        <authorList>
            <person name="Jeong J.-H."/>
            <person name="Song I."/>
            <person name="Kim S."/>
            <person name="Choi T."/>
            <person name="Kim D."/>
            <person name="Ryu S."/>
            <person name="Kim W."/>
        </authorList>
    </citation>
    <scope>NUCLEOTIDE SEQUENCE [LARGE SCALE GENOMIC DNA]</scope>
    <source>
        <tissue evidence="1">Muscle</tissue>
    </source>
</reference>
<accession>A0A5B7GFL2</accession>
<keyword evidence="2" id="KW-1185">Reference proteome</keyword>
<dbReference type="EMBL" id="VSRR010013684">
    <property type="protein sequence ID" value="MPC56087.1"/>
    <property type="molecule type" value="Genomic_DNA"/>
</dbReference>